<feature type="signal peptide" evidence="1">
    <location>
        <begin position="1"/>
        <end position="20"/>
    </location>
</feature>
<dbReference type="STRING" id="1121937.GCA_000423125_00332"/>
<feature type="non-terminal residue" evidence="2">
    <location>
        <position position="359"/>
    </location>
</feature>
<evidence type="ECO:0000313" key="2">
    <source>
        <dbReference type="EMBL" id="HAN28425.1"/>
    </source>
</evidence>
<dbReference type="EMBL" id="DMND01000163">
    <property type="protein sequence ID" value="HAN28425.1"/>
    <property type="molecule type" value="Genomic_DNA"/>
</dbReference>
<comment type="caution">
    <text evidence="2">The sequence shown here is derived from an EMBL/GenBank/DDBJ whole genome shotgun (WGS) entry which is preliminary data.</text>
</comment>
<sequence length="359" mass="40541">MKISALLLVLLGACCIPAAAQQLPLEDFTRHGDFLDMKLSPDGTHIAARVRNEGKVGFLVLETDTMQVVGGVTSKAGEEIHSVEWINDERLVYQNAEEHVKYDHPVATGELFAINYDNTQHTVLFGYGAGQAFKASRLNKREDSVASAEIISYLPGDDRRILIAEYPWERRGNYYYATRERPPNIVLLDVYKGHKKTLETIPYRVAVPLASDTGEVNFVRYQDESAHFRAAFRTDRESDWQDLSEELGSGYVPLALSNDGKRVFLQANAGVAQLTTMVEFNLETRSLTTLFEGMQADIEEFLWDPQLDRPVVGVSYPARHQYHYAPGDSDTARWHRMLAASFDGQKVILESHSKDRKRI</sequence>
<organism evidence="2 3">
    <name type="scientific">Haliea salexigens</name>
    <dbReference type="NCBI Taxonomy" id="287487"/>
    <lineage>
        <taxon>Bacteria</taxon>
        <taxon>Pseudomonadati</taxon>
        <taxon>Pseudomonadota</taxon>
        <taxon>Gammaproteobacteria</taxon>
        <taxon>Cellvibrionales</taxon>
        <taxon>Halieaceae</taxon>
        <taxon>Haliea</taxon>
    </lineage>
</organism>
<reference evidence="2 3" key="1">
    <citation type="journal article" date="2018" name="Nat. Biotechnol.">
        <title>A standardized bacterial taxonomy based on genome phylogeny substantially revises the tree of life.</title>
        <authorList>
            <person name="Parks D.H."/>
            <person name="Chuvochina M."/>
            <person name="Waite D.W."/>
            <person name="Rinke C."/>
            <person name="Skarshewski A."/>
            <person name="Chaumeil P.A."/>
            <person name="Hugenholtz P."/>
        </authorList>
    </citation>
    <scope>NUCLEOTIDE SEQUENCE [LARGE SCALE GENOMIC DNA]</scope>
    <source>
        <strain evidence="2">UBA9158</strain>
    </source>
</reference>
<feature type="chain" id="PRO_5017545345" evidence="1">
    <location>
        <begin position="21"/>
        <end position="359"/>
    </location>
</feature>
<protein>
    <submittedName>
        <fullName evidence="2">S9 family peptidase</fullName>
    </submittedName>
</protein>
<name>A0A3C1KP31_9GAMM</name>
<gene>
    <name evidence="2" type="ORF">DCP75_12035</name>
</gene>
<evidence type="ECO:0000313" key="3">
    <source>
        <dbReference type="Proteomes" id="UP000259273"/>
    </source>
</evidence>
<dbReference type="SUPFAM" id="SSF82171">
    <property type="entry name" value="DPP6 N-terminal domain-like"/>
    <property type="match status" value="1"/>
</dbReference>
<dbReference type="Proteomes" id="UP000259273">
    <property type="component" value="Unassembled WGS sequence"/>
</dbReference>
<proteinExistence type="predicted"/>
<evidence type="ECO:0000256" key="1">
    <source>
        <dbReference type="SAM" id="SignalP"/>
    </source>
</evidence>
<keyword evidence="1" id="KW-0732">Signal</keyword>
<accession>A0A3C1KP31</accession>
<dbReference type="AlphaFoldDB" id="A0A3C1KP31"/>